<evidence type="ECO:0000256" key="1">
    <source>
        <dbReference type="ARBA" id="ARBA00008791"/>
    </source>
</evidence>
<evidence type="ECO:0000256" key="2">
    <source>
        <dbReference type="ARBA" id="ARBA00022741"/>
    </source>
</evidence>
<dbReference type="PRINTS" id="PR01438">
    <property type="entry name" value="UNVRSLSTRESS"/>
</dbReference>
<dbReference type="RefSeq" id="WP_132113376.1">
    <property type="nucleotide sequence ID" value="NZ_SLWS01000002.1"/>
</dbReference>
<feature type="domain" description="UspA" evidence="4">
    <location>
        <begin position="147"/>
        <end position="285"/>
    </location>
</feature>
<dbReference type="InterPro" id="IPR006016">
    <property type="entry name" value="UspA"/>
</dbReference>
<comment type="similarity">
    <text evidence="1">Belongs to the universal stress protein A family.</text>
</comment>
<dbReference type="Pfam" id="PF00582">
    <property type="entry name" value="Usp"/>
    <property type="match status" value="2"/>
</dbReference>
<keyword evidence="2" id="KW-0547">Nucleotide-binding</keyword>
<evidence type="ECO:0000256" key="3">
    <source>
        <dbReference type="ARBA" id="ARBA00022840"/>
    </source>
</evidence>
<dbReference type="Proteomes" id="UP000295680">
    <property type="component" value="Unassembled WGS sequence"/>
</dbReference>
<organism evidence="5 6">
    <name type="scientific">Actinocrispum wychmicini</name>
    <dbReference type="NCBI Taxonomy" id="1213861"/>
    <lineage>
        <taxon>Bacteria</taxon>
        <taxon>Bacillati</taxon>
        <taxon>Actinomycetota</taxon>
        <taxon>Actinomycetes</taxon>
        <taxon>Pseudonocardiales</taxon>
        <taxon>Pseudonocardiaceae</taxon>
        <taxon>Actinocrispum</taxon>
    </lineage>
</organism>
<evidence type="ECO:0000259" key="4">
    <source>
        <dbReference type="Pfam" id="PF00582"/>
    </source>
</evidence>
<dbReference type="GO" id="GO:0005524">
    <property type="term" value="F:ATP binding"/>
    <property type="evidence" value="ECO:0007669"/>
    <property type="project" value="UniProtKB-KW"/>
</dbReference>
<accession>A0A4R2JSP7</accession>
<keyword evidence="6" id="KW-1185">Reference proteome</keyword>
<name>A0A4R2JSP7_9PSEU</name>
<comment type="caution">
    <text evidence="5">The sequence shown here is derived from an EMBL/GenBank/DDBJ whole genome shotgun (WGS) entry which is preliminary data.</text>
</comment>
<dbReference type="InterPro" id="IPR006015">
    <property type="entry name" value="Universal_stress_UspA"/>
</dbReference>
<evidence type="ECO:0000313" key="6">
    <source>
        <dbReference type="Proteomes" id="UP000295680"/>
    </source>
</evidence>
<dbReference type="AlphaFoldDB" id="A0A4R2JSP7"/>
<dbReference type="EMBL" id="SLWS01000002">
    <property type="protein sequence ID" value="TCO61952.1"/>
    <property type="molecule type" value="Genomic_DNA"/>
</dbReference>
<feature type="domain" description="UspA" evidence="4">
    <location>
        <begin position="3"/>
        <end position="137"/>
    </location>
</feature>
<dbReference type="SUPFAM" id="SSF52402">
    <property type="entry name" value="Adenine nucleotide alpha hydrolases-like"/>
    <property type="match status" value="2"/>
</dbReference>
<proteinExistence type="inferred from homology"/>
<evidence type="ECO:0000313" key="5">
    <source>
        <dbReference type="EMBL" id="TCO61952.1"/>
    </source>
</evidence>
<dbReference type="Gene3D" id="3.40.50.620">
    <property type="entry name" value="HUPs"/>
    <property type="match status" value="2"/>
</dbReference>
<dbReference type="PANTHER" id="PTHR46268">
    <property type="entry name" value="STRESS RESPONSE PROTEIN NHAX"/>
    <property type="match status" value="1"/>
</dbReference>
<reference evidence="5 6" key="1">
    <citation type="submission" date="2019-03" db="EMBL/GenBank/DDBJ databases">
        <title>Genomic Encyclopedia of Type Strains, Phase IV (KMG-IV): sequencing the most valuable type-strain genomes for metagenomic binning, comparative biology and taxonomic classification.</title>
        <authorList>
            <person name="Goeker M."/>
        </authorList>
    </citation>
    <scope>NUCLEOTIDE SEQUENCE [LARGE SCALE GENOMIC DNA]</scope>
    <source>
        <strain evidence="5 6">DSM 45934</strain>
    </source>
</reference>
<gene>
    <name evidence="5" type="ORF">EV192_10289</name>
</gene>
<dbReference type="InterPro" id="IPR014729">
    <property type="entry name" value="Rossmann-like_a/b/a_fold"/>
</dbReference>
<keyword evidence="3" id="KW-0067">ATP-binding</keyword>
<dbReference type="PANTHER" id="PTHR46268:SF27">
    <property type="entry name" value="UNIVERSAL STRESS PROTEIN RV2623"/>
    <property type="match status" value="1"/>
</dbReference>
<sequence length="289" mass="30721">MSIKPVVVGVDGSESALRAVRWAAMEAAARKIPLRIVHACMPVDGRSPSPMPPSMADTVVAAGRQWLTIAADVAKETWDDVSTELVREYEVDALIRGSQDAQLMVLGARGHGGFAELLIGSVAVAVSARGHCPVVVVQGADVDRTGKPIVVGVDGSPASEGAIAFAFDEASRRDVPLVAVHTWSDPVTASAFAMAPFAVDWYEVRTEEEQLLAERVAGWQEKYPNVRVQRVVTHDHPARTLIDQARNAQLVVVGSRGRGPVAGMLLGSTSQALLHHAPCPVAVVRPDEP</sequence>
<dbReference type="OrthoDB" id="3404132at2"/>
<protein>
    <submittedName>
        <fullName evidence="5">Nucleotide-binding universal stress UspA family protein</fullName>
    </submittedName>
</protein>